<feature type="transmembrane region" description="Helical" evidence="8">
    <location>
        <begin position="112"/>
        <end position="132"/>
    </location>
</feature>
<keyword evidence="4" id="KW-0997">Cell inner membrane</keyword>
<evidence type="ECO:0000256" key="2">
    <source>
        <dbReference type="ARBA" id="ARBA00022448"/>
    </source>
</evidence>
<dbReference type="Gene3D" id="1.10.3720.10">
    <property type="entry name" value="MetI-like"/>
    <property type="match status" value="1"/>
</dbReference>
<dbReference type="InterPro" id="IPR000515">
    <property type="entry name" value="MetI-like"/>
</dbReference>
<evidence type="ECO:0000256" key="5">
    <source>
        <dbReference type="ARBA" id="ARBA00022692"/>
    </source>
</evidence>
<dbReference type="PANTHER" id="PTHR43357">
    <property type="entry name" value="INNER MEMBRANE ABC TRANSPORTER PERMEASE PROTEIN YDCV"/>
    <property type="match status" value="1"/>
</dbReference>
<evidence type="ECO:0000256" key="8">
    <source>
        <dbReference type="RuleBase" id="RU363032"/>
    </source>
</evidence>
<evidence type="ECO:0000256" key="3">
    <source>
        <dbReference type="ARBA" id="ARBA00022475"/>
    </source>
</evidence>
<reference evidence="10" key="2">
    <citation type="submission" date="2022-05" db="EMBL/GenBank/DDBJ databases">
        <authorList>
            <person name="Kim J.-S."/>
            <person name="Lee K."/>
            <person name="Suh M."/>
            <person name="Eom M."/>
            <person name="Kim J.-S."/>
            <person name="Kim D.-S."/>
            <person name="Ko S.-H."/>
            <person name="Shin Y."/>
            <person name="Lee J.-S."/>
        </authorList>
    </citation>
    <scope>NUCLEOTIDE SEQUENCE</scope>
    <source>
        <strain evidence="10">N237</strain>
    </source>
</reference>
<sequence>MAAVTSGASAPRVSGRSRGRTRWGRTVILVVAGCYFILPVLAAFWFSVHNSVRGFSLHAYTSFIHLAGFTPAFRTSLMLAVATVLITLVLMLPTMIFVQLRAPWARGWVETFSLLPLVIPPVALAAGVSYVIRLSTSDALYGTVFWRALNALQSPQPWLLALEYVVMALPFTYRALDAGLRSIPVPTLVEAARNLGAGWASVVLRVLLPSLRTAVLNAALLTFALVLGEYTLAKILAFTTFPVWLVQFGGQDGQLQVGLSLLSLLITWILLIGIAVLAGRRISLRRKGTR</sequence>
<keyword evidence="2 8" id="KW-0813">Transport</keyword>
<reference evidence="10" key="1">
    <citation type="journal article" date="2018" name="Int. J. Syst. Evol. Microbiol.">
        <title>Jatrophihabitans telluris sp. nov., isolated from sediment soil of lava forest wetlands and the emended description of the genus Jatrophihabitans.</title>
        <authorList>
            <person name="Lee K.C."/>
            <person name="Suh M.K."/>
            <person name="Eom M.K."/>
            <person name="Kim K.K."/>
            <person name="Kim J.S."/>
            <person name="Kim D.S."/>
            <person name="Ko S.H."/>
            <person name="Shin Y.K."/>
            <person name="Lee J.S."/>
        </authorList>
    </citation>
    <scope>NUCLEOTIDE SEQUENCE</scope>
    <source>
        <strain evidence="10">N237</strain>
    </source>
</reference>
<feature type="domain" description="ABC transmembrane type-1" evidence="9">
    <location>
        <begin position="73"/>
        <end position="278"/>
    </location>
</feature>
<dbReference type="PROSITE" id="PS50928">
    <property type="entry name" value="ABC_TM1"/>
    <property type="match status" value="1"/>
</dbReference>
<comment type="similarity">
    <text evidence="8">Belongs to the binding-protein-dependent transport system permease family.</text>
</comment>
<accession>A0ABY4R0A9</accession>
<evidence type="ECO:0000256" key="6">
    <source>
        <dbReference type="ARBA" id="ARBA00022989"/>
    </source>
</evidence>
<comment type="subcellular location">
    <subcellularLocation>
        <location evidence="1">Cell inner membrane</location>
        <topology evidence="1">Multi-pass membrane protein</topology>
    </subcellularLocation>
    <subcellularLocation>
        <location evidence="8">Cell membrane</location>
        <topology evidence="8">Multi-pass membrane protein</topology>
    </subcellularLocation>
</comment>
<feature type="transmembrane region" description="Helical" evidence="8">
    <location>
        <begin position="26"/>
        <end position="48"/>
    </location>
</feature>
<dbReference type="SUPFAM" id="SSF161098">
    <property type="entry name" value="MetI-like"/>
    <property type="match status" value="1"/>
</dbReference>
<dbReference type="Pfam" id="PF00528">
    <property type="entry name" value="BPD_transp_1"/>
    <property type="match status" value="1"/>
</dbReference>
<dbReference type="RefSeq" id="WP_249772239.1">
    <property type="nucleotide sequence ID" value="NZ_CP097332.1"/>
</dbReference>
<evidence type="ECO:0000259" key="9">
    <source>
        <dbReference type="PROSITE" id="PS50928"/>
    </source>
</evidence>
<evidence type="ECO:0000313" key="11">
    <source>
        <dbReference type="Proteomes" id="UP001056336"/>
    </source>
</evidence>
<name>A0ABY4R0A9_9ACTN</name>
<dbReference type="CDD" id="cd06261">
    <property type="entry name" value="TM_PBP2"/>
    <property type="match status" value="1"/>
</dbReference>
<keyword evidence="6 8" id="KW-1133">Transmembrane helix</keyword>
<evidence type="ECO:0000313" key="10">
    <source>
        <dbReference type="EMBL" id="UQX88590.1"/>
    </source>
</evidence>
<gene>
    <name evidence="10" type="ORF">M6D93_00985</name>
</gene>
<feature type="transmembrane region" description="Helical" evidence="8">
    <location>
        <begin position="214"/>
        <end position="237"/>
    </location>
</feature>
<feature type="transmembrane region" description="Helical" evidence="8">
    <location>
        <begin position="158"/>
        <end position="176"/>
    </location>
</feature>
<protein>
    <submittedName>
        <fullName evidence="10">ABC transporter permease subunit</fullName>
    </submittedName>
</protein>
<feature type="transmembrane region" description="Helical" evidence="8">
    <location>
        <begin position="77"/>
        <end position="100"/>
    </location>
</feature>
<feature type="transmembrane region" description="Helical" evidence="8">
    <location>
        <begin position="257"/>
        <end position="278"/>
    </location>
</feature>
<evidence type="ECO:0000256" key="7">
    <source>
        <dbReference type="ARBA" id="ARBA00023136"/>
    </source>
</evidence>
<dbReference type="EMBL" id="CP097332">
    <property type="protein sequence ID" value="UQX88590.1"/>
    <property type="molecule type" value="Genomic_DNA"/>
</dbReference>
<organism evidence="10 11">
    <name type="scientific">Jatrophihabitans telluris</name>
    <dbReference type="NCBI Taxonomy" id="2038343"/>
    <lineage>
        <taxon>Bacteria</taxon>
        <taxon>Bacillati</taxon>
        <taxon>Actinomycetota</taxon>
        <taxon>Actinomycetes</taxon>
        <taxon>Jatrophihabitantales</taxon>
        <taxon>Jatrophihabitantaceae</taxon>
        <taxon>Jatrophihabitans</taxon>
    </lineage>
</organism>
<dbReference type="PANTHER" id="PTHR43357:SF4">
    <property type="entry name" value="INNER MEMBRANE ABC TRANSPORTER PERMEASE PROTEIN YDCV"/>
    <property type="match status" value="1"/>
</dbReference>
<keyword evidence="11" id="KW-1185">Reference proteome</keyword>
<keyword evidence="7 8" id="KW-0472">Membrane</keyword>
<evidence type="ECO:0000256" key="4">
    <source>
        <dbReference type="ARBA" id="ARBA00022519"/>
    </source>
</evidence>
<evidence type="ECO:0000256" key="1">
    <source>
        <dbReference type="ARBA" id="ARBA00004429"/>
    </source>
</evidence>
<dbReference type="Proteomes" id="UP001056336">
    <property type="component" value="Chromosome"/>
</dbReference>
<keyword evidence="5 8" id="KW-0812">Transmembrane</keyword>
<dbReference type="InterPro" id="IPR035906">
    <property type="entry name" value="MetI-like_sf"/>
</dbReference>
<proteinExistence type="inferred from homology"/>
<keyword evidence="3" id="KW-1003">Cell membrane</keyword>